<organism evidence="1 2">
    <name type="scientific">Vibrio ordalii FS-238</name>
    <dbReference type="NCBI Taxonomy" id="617133"/>
    <lineage>
        <taxon>Bacteria</taxon>
        <taxon>Pseudomonadati</taxon>
        <taxon>Pseudomonadota</taxon>
        <taxon>Gammaproteobacteria</taxon>
        <taxon>Vibrionales</taxon>
        <taxon>Vibrionaceae</taxon>
        <taxon>Vibrio</taxon>
    </lineage>
</organism>
<proteinExistence type="predicted"/>
<protein>
    <recommendedName>
        <fullName evidence="3">ClbS/DfsB family four-helix bundle protein</fullName>
    </recommendedName>
</protein>
<gene>
    <name evidence="1" type="ORF">A1QS_15965</name>
</gene>
<dbReference type="InterPro" id="IPR034660">
    <property type="entry name" value="DinB/YfiT-like"/>
</dbReference>
<keyword evidence="2" id="KW-1185">Reference proteome</keyword>
<dbReference type="AlphaFoldDB" id="A0A853R643"/>
<sequence>MEETMSSVPQSKDELLAAINSIFPKLVDDYRIVPESLSRKCEIEGNVKGTQISICDTVAYLVGWGKLVLKWHSLKSQGLPVDFPDTGYKWNQLGLLAVSFHDQYSDWKYEDLLKELDLTINELIYLVSSLDNEELYETAWYEKWTLGRMIQFNTSSPMKNMRTKVRRFNKNNELR</sequence>
<evidence type="ECO:0008006" key="3">
    <source>
        <dbReference type="Google" id="ProtNLM"/>
    </source>
</evidence>
<comment type="caution">
    <text evidence="1">The sequence shown here is derived from an EMBL/GenBank/DDBJ whole genome shotgun (WGS) entry which is preliminary data.</text>
</comment>
<dbReference type="PIRSF" id="PIRSF031551">
    <property type="entry name" value="DUF1706"/>
    <property type="match status" value="1"/>
</dbReference>
<accession>A0A853R643</accession>
<dbReference type="PANTHER" id="PTHR40658">
    <property type="match status" value="1"/>
</dbReference>
<dbReference type="InterPro" id="IPR012550">
    <property type="entry name" value="DUF1706"/>
</dbReference>
<name>A0A853R643_9VIBR</name>
<dbReference type="Proteomes" id="UP000094808">
    <property type="component" value="Unassembled WGS sequence"/>
</dbReference>
<dbReference type="Pfam" id="PF08020">
    <property type="entry name" value="DUF1706"/>
    <property type="match status" value="1"/>
</dbReference>
<evidence type="ECO:0000313" key="1">
    <source>
        <dbReference type="EMBL" id="OEE38345.1"/>
    </source>
</evidence>
<reference evidence="1 2" key="1">
    <citation type="journal article" date="2012" name="Science">
        <title>Ecological populations of bacteria act as socially cohesive units of antibiotic production and resistance.</title>
        <authorList>
            <person name="Cordero O.X."/>
            <person name="Wildschutte H."/>
            <person name="Kirkup B."/>
            <person name="Proehl S."/>
            <person name="Ngo L."/>
            <person name="Hussain F."/>
            <person name="Le Roux F."/>
            <person name="Mincer T."/>
            <person name="Polz M.F."/>
        </authorList>
    </citation>
    <scope>NUCLEOTIDE SEQUENCE [LARGE SCALE GENOMIC DNA]</scope>
    <source>
        <strain evidence="1 2">FS-238</strain>
    </source>
</reference>
<evidence type="ECO:0000313" key="2">
    <source>
        <dbReference type="Proteomes" id="UP000094808"/>
    </source>
</evidence>
<dbReference type="Gene3D" id="1.20.120.450">
    <property type="entry name" value="dinb family like domain"/>
    <property type="match status" value="1"/>
</dbReference>
<dbReference type="PANTHER" id="PTHR40658:SF3">
    <property type="entry name" value="CLBS_DFSB FAMILY FOUR-HELIX BUNDLE PROTEIN"/>
    <property type="match status" value="1"/>
</dbReference>
<dbReference type="EMBL" id="AJYS02000127">
    <property type="protein sequence ID" value="OEE38345.1"/>
    <property type="molecule type" value="Genomic_DNA"/>
</dbReference>